<keyword evidence="2" id="KW-1185">Reference proteome</keyword>
<sequence>MYIRRFEDLKLRRRLAALSQDGDSVAKYFGKLSKAWMQLSEYDPVLECSCGGCKCKTTKQAKEAREKEQR</sequence>
<proteinExistence type="predicted"/>
<dbReference type="AlphaFoldDB" id="A0ABD1B893"/>
<dbReference type="EMBL" id="JBANAX010000291">
    <property type="protein sequence ID" value="KAL1215158.1"/>
    <property type="molecule type" value="Genomic_DNA"/>
</dbReference>
<comment type="caution">
    <text evidence="1">The sequence shown here is derived from an EMBL/GenBank/DDBJ whole genome shotgun (WGS) entry which is preliminary data.</text>
</comment>
<accession>A0ABD1B893</accession>
<dbReference type="Proteomes" id="UP001558713">
    <property type="component" value="Unassembled WGS sequence"/>
</dbReference>
<protein>
    <recommendedName>
        <fullName evidence="3">Retrotransposon gag domain-containing protein</fullName>
    </recommendedName>
</protein>
<name>A0ABD1B893_CARAN</name>
<evidence type="ECO:0000313" key="2">
    <source>
        <dbReference type="Proteomes" id="UP001558713"/>
    </source>
</evidence>
<organism evidence="1 2">
    <name type="scientific">Cardamine amara subsp. amara</name>
    <dbReference type="NCBI Taxonomy" id="228776"/>
    <lineage>
        <taxon>Eukaryota</taxon>
        <taxon>Viridiplantae</taxon>
        <taxon>Streptophyta</taxon>
        <taxon>Embryophyta</taxon>
        <taxon>Tracheophyta</taxon>
        <taxon>Spermatophyta</taxon>
        <taxon>Magnoliopsida</taxon>
        <taxon>eudicotyledons</taxon>
        <taxon>Gunneridae</taxon>
        <taxon>Pentapetalae</taxon>
        <taxon>rosids</taxon>
        <taxon>malvids</taxon>
        <taxon>Brassicales</taxon>
        <taxon>Brassicaceae</taxon>
        <taxon>Cardamineae</taxon>
        <taxon>Cardamine</taxon>
    </lineage>
</organism>
<gene>
    <name evidence="1" type="ORF">V5N11_028621</name>
</gene>
<evidence type="ECO:0008006" key="3">
    <source>
        <dbReference type="Google" id="ProtNLM"/>
    </source>
</evidence>
<reference evidence="1 2" key="1">
    <citation type="submission" date="2024-04" db="EMBL/GenBank/DDBJ databases">
        <title>Genome assembly C_amara_ONT_v2.</title>
        <authorList>
            <person name="Yant L."/>
            <person name="Moore C."/>
            <person name="Slenker M."/>
        </authorList>
    </citation>
    <scope>NUCLEOTIDE SEQUENCE [LARGE SCALE GENOMIC DNA]</scope>
    <source>
        <tissue evidence="1">Leaf</tissue>
    </source>
</reference>
<evidence type="ECO:0000313" key="1">
    <source>
        <dbReference type="EMBL" id="KAL1215158.1"/>
    </source>
</evidence>